<organism evidence="1 2">
    <name type="scientific">Candidatus Taylorbacteria bacterium RIFCSPHIGHO2_02_FULL_44_12</name>
    <dbReference type="NCBI Taxonomy" id="1802308"/>
    <lineage>
        <taxon>Bacteria</taxon>
        <taxon>Candidatus Tayloriibacteriota</taxon>
    </lineage>
</organism>
<evidence type="ECO:0000313" key="2">
    <source>
        <dbReference type="Proteomes" id="UP000178413"/>
    </source>
</evidence>
<evidence type="ECO:0000313" key="1">
    <source>
        <dbReference type="EMBL" id="OHA24409.1"/>
    </source>
</evidence>
<dbReference type="EMBL" id="MHRM01000005">
    <property type="protein sequence ID" value="OHA24409.1"/>
    <property type="molecule type" value="Genomic_DNA"/>
</dbReference>
<accession>A0A1G2MMG3</accession>
<dbReference type="Proteomes" id="UP000178413">
    <property type="component" value="Unassembled WGS sequence"/>
</dbReference>
<dbReference type="AlphaFoldDB" id="A0A1G2MMG3"/>
<reference evidence="1 2" key="1">
    <citation type="journal article" date="2016" name="Nat. Commun.">
        <title>Thousands of microbial genomes shed light on interconnected biogeochemical processes in an aquifer system.</title>
        <authorList>
            <person name="Anantharaman K."/>
            <person name="Brown C.T."/>
            <person name="Hug L.A."/>
            <person name="Sharon I."/>
            <person name="Castelle C.J."/>
            <person name="Probst A.J."/>
            <person name="Thomas B.C."/>
            <person name="Singh A."/>
            <person name="Wilkins M.J."/>
            <person name="Karaoz U."/>
            <person name="Brodie E.L."/>
            <person name="Williams K.H."/>
            <person name="Hubbard S.S."/>
            <person name="Banfield J.F."/>
        </authorList>
    </citation>
    <scope>NUCLEOTIDE SEQUENCE [LARGE SCALE GENOMIC DNA]</scope>
</reference>
<protein>
    <submittedName>
        <fullName evidence="1">Uncharacterized protein</fullName>
    </submittedName>
</protein>
<comment type="caution">
    <text evidence="1">The sequence shown here is derived from an EMBL/GenBank/DDBJ whole genome shotgun (WGS) entry which is preliminary data.</text>
</comment>
<gene>
    <name evidence="1" type="ORF">A3D50_00125</name>
</gene>
<sequence length="70" mass="7599">MLGAHTYGGIHCTKFEPFLKPILMKKSELPPATIYLGQRRRGDGLARAEEGSGEESARASAFCFGEILAD</sequence>
<proteinExistence type="predicted"/>
<name>A0A1G2MMG3_9BACT</name>